<keyword evidence="5" id="KW-1185">Reference proteome</keyword>
<proteinExistence type="predicted"/>
<dbReference type="CDD" id="cd04301">
    <property type="entry name" value="NAT_SF"/>
    <property type="match status" value="1"/>
</dbReference>
<organism evidence="4 5">
    <name type="scientific">Halorussus limi</name>
    <dbReference type="NCBI Taxonomy" id="2938695"/>
    <lineage>
        <taxon>Archaea</taxon>
        <taxon>Methanobacteriati</taxon>
        <taxon>Methanobacteriota</taxon>
        <taxon>Stenosarchaea group</taxon>
        <taxon>Halobacteria</taxon>
        <taxon>Halobacteriales</taxon>
        <taxon>Haladaptataceae</taxon>
        <taxon>Halorussus</taxon>
    </lineage>
</organism>
<sequence length="178" mass="19881">MDANVRPATASDVADVRRVARESWHATYDDLLGAEAVESVVDEWYDLYRLRQSVEREDGVFLVAEREADAKDDGNATELIGFGQGLVGDGESRNDDAAELPRLYVHPDYWGEGVGSALAERIESWAADRGAERLRLVVLADNEIGNAFYESRGYRTVGSRESEFEGETVTDYVREKEL</sequence>
<evidence type="ECO:0000313" key="4">
    <source>
        <dbReference type="EMBL" id="UPV76130.1"/>
    </source>
</evidence>
<dbReference type="RefSeq" id="WP_248652166.1">
    <property type="nucleotide sequence ID" value="NZ_CP096659.1"/>
</dbReference>
<dbReference type="EMBL" id="CP096659">
    <property type="protein sequence ID" value="UPV76130.1"/>
    <property type="molecule type" value="Genomic_DNA"/>
</dbReference>
<dbReference type="Gene3D" id="3.40.630.30">
    <property type="match status" value="1"/>
</dbReference>
<dbReference type="Pfam" id="PF00583">
    <property type="entry name" value="Acetyltransf_1"/>
    <property type="match status" value="1"/>
</dbReference>
<dbReference type="PROSITE" id="PS51186">
    <property type="entry name" value="GNAT"/>
    <property type="match status" value="1"/>
</dbReference>
<evidence type="ECO:0000256" key="2">
    <source>
        <dbReference type="ARBA" id="ARBA00023315"/>
    </source>
</evidence>
<dbReference type="InterPro" id="IPR050832">
    <property type="entry name" value="Bact_Acetyltransf"/>
</dbReference>
<accession>A0A8U0HYI0</accession>
<dbReference type="Proteomes" id="UP000830729">
    <property type="component" value="Chromosome"/>
</dbReference>
<dbReference type="AlphaFoldDB" id="A0A8U0HYI0"/>
<dbReference type="InterPro" id="IPR000182">
    <property type="entry name" value="GNAT_dom"/>
</dbReference>
<evidence type="ECO:0000259" key="3">
    <source>
        <dbReference type="PROSITE" id="PS51186"/>
    </source>
</evidence>
<dbReference type="KEGG" id="halx:M0R89_08760"/>
<reference evidence="4 5" key="1">
    <citation type="submission" date="2022-04" db="EMBL/GenBank/DDBJ databases">
        <title>Diverse halophilic archaea isolated from saline environments.</title>
        <authorList>
            <person name="Cui H.-L."/>
        </authorList>
    </citation>
    <scope>NUCLEOTIDE SEQUENCE [LARGE SCALE GENOMIC DNA]</scope>
    <source>
        <strain evidence="4 5">XZYJT49</strain>
    </source>
</reference>
<dbReference type="GO" id="GO:0016747">
    <property type="term" value="F:acyltransferase activity, transferring groups other than amino-acyl groups"/>
    <property type="evidence" value="ECO:0007669"/>
    <property type="project" value="InterPro"/>
</dbReference>
<evidence type="ECO:0000313" key="5">
    <source>
        <dbReference type="Proteomes" id="UP000830729"/>
    </source>
</evidence>
<dbReference type="GeneID" id="72185285"/>
<gene>
    <name evidence="4" type="ORF">M0R89_08760</name>
</gene>
<feature type="domain" description="N-acetyltransferase" evidence="3">
    <location>
        <begin position="3"/>
        <end position="178"/>
    </location>
</feature>
<dbReference type="SUPFAM" id="SSF55729">
    <property type="entry name" value="Acyl-CoA N-acyltransferases (Nat)"/>
    <property type="match status" value="1"/>
</dbReference>
<keyword evidence="1" id="KW-0808">Transferase</keyword>
<keyword evidence="2" id="KW-0012">Acyltransferase</keyword>
<protein>
    <submittedName>
        <fullName evidence="4">GNAT family N-acetyltransferase</fullName>
    </submittedName>
</protein>
<evidence type="ECO:0000256" key="1">
    <source>
        <dbReference type="ARBA" id="ARBA00022679"/>
    </source>
</evidence>
<dbReference type="InterPro" id="IPR016181">
    <property type="entry name" value="Acyl_CoA_acyltransferase"/>
</dbReference>
<dbReference type="PANTHER" id="PTHR43877">
    <property type="entry name" value="AMINOALKYLPHOSPHONATE N-ACETYLTRANSFERASE-RELATED-RELATED"/>
    <property type="match status" value="1"/>
</dbReference>
<name>A0A8U0HYI0_9EURY</name>